<dbReference type="CDD" id="cd02015">
    <property type="entry name" value="TPP_AHAS"/>
    <property type="match status" value="1"/>
</dbReference>
<evidence type="ECO:0000256" key="14">
    <source>
        <dbReference type="RuleBase" id="RU003591"/>
    </source>
</evidence>
<dbReference type="AlphaFoldDB" id="A0A932I4E0"/>
<evidence type="ECO:0000256" key="7">
    <source>
        <dbReference type="ARBA" id="ARBA00022679"/>
    </source>
</evidence>
<evidence type="ECO:0000256" key="11">
    <source>
        <dbReference type="ARBA" id="ARBA00023052"/>
    </source>
</evidence>
<dbReference type="FunFam" id="3.40.50.1220:FF:000008">
    <property type="entry name" value="Acetolactate synthase"/>
    <property type="match status" value="1"/>
</dbReference>
<evidence type="ECO:0000313" key="18">
    <source>
        <dbReference type="EMBL" id="MBI3128989.1"/>
    </source>
</evidence>
<evidence type="ECO:0000256" key="3">
    <source>
        <dbReference type="ARBA" id="ARBA00007812"/>
    </source>
</evidence>
<evidence type="ECO:0000256" key="1">
    <source>
        <dbReference type="ARBA" id="ARBA00004974"/>
    </source>
</evidence>
<keyword evidence="5 14" id="KW-0028">Amino-acid biosynthesis</keyword>
<comment type="cofactor">
    <cofactor evidence="14">
        <name>Mg(2+)</name>
        <dbReference type="ChEBI" id="CHEBI:18420"/>
    </cofactor>
    <text evidence="14">Binds 1 Mg(2+) ion per subunit.</text>
</comment>
<dbReference type="Pfam" id="PF02775">
    <property type="entry name" value="TPP_enzyme_C"/>
    <property type="match status" value="1"/>
</dbReference>
<evidence type="ECO:0000256" key="8">
    <source>
        <dbReference type="ARBA" id="ARBA00022723"/>
    </source>
</evidence>
<comment type="catalytic activity">
    <reaction evidence="13 14">
        <text>2 pyruvate + H(+) = (2S)-2-acetolactate + CO2</text>
        <dbReference type="Rhea" id="RHEA:25249"/>
        <dbReference type="ChEBI" id="CHEBI:15361"/>
        <dbReference type="ChEBI" id="CHEBI:15378"/>
        <dbReference type="ChEBI" id="CHEBI:16526"/>
        <dbReference type="ChEBI" id="CHEBI:58476"/>
        <dbReference type="EC" id="2.2.1.6"/>
    </reaction>
</comment>
<dbReference type="InterPro" id="IPR045229">
    <property type="entry name" value="TPP_enz"/>
</dbReference>
<comment type="pathway">
    <text evidence="2 14">Amino-acid biosynthesis; L-valine biosynthesis; L-valine from pyruvate: step 1/4.</text>
</comment>
<dbReference type="InterPro" id="IPR011766">
    <property type="entry name" value="TPP_enzyme_TPP-bd"/>
</dbReference>
<dbReference type="PANTHER" id="PTHR18968:SF13">
    <property type="entry name" value="ACETOLACTATE SYNTHASE CATALYTIC SUBUNIT, MITOCHONDRIAL"/>
    <property type="match status" value="1"/>
</dbReference>
<dbReference type="GO" id="GO:0009097">
    <property type="term" value="P:isoleucine biosynthetic process"/>
    <property type="evidence" value="ECO:0007669"/>
    <property type="project" value="TreeGrafter"/>
</dbReference>
<keyword evidence="8 14" id="KW-0479">Metal-binding</keyword>
<dbReference type="Pfam" id="PF02776">
    <property type="entry name" value="TPP_enzyme_N"/>
    <property type="match status" value="1"/>
</dbReference>
<keyword evidence="6" id="KW-0285">Flavoprotein</keyword>
<dbReference type="InterPro" id="IPR039368">
    <property type="entry name" value="AHAS_TPP"/>
</dbReference>
<evidence type="ECO:0000256" key="12">
    <source>
        <dbReference type="ARBA" id="ARBA00023304"/>
    </source>
</evidence>
<name>A0A932I4E0_UNCTE</name>
<feature type="domain" description="Thiamine pyrophosphate enzyme N-terminal TPP-binding" evidence="17">
    <location>
        <begin position="25"/>
        <end position="140"/>
    </location>
</feature>
<evidence type="ECO:0000256" key="2">
    <source>
        <dbReference type="ARBA" id="ARBA00005025"/>
    </source>
</evidence>
<dbReference type="Proteomes" id="UP000782312">
    <property type="component" value="Unassembled WGS sequence"/>
</dbReference>
<dbReference type="Gene3D" id="3.40.50.970">
    <property type="match status" value="2"/>
</dbReference>
<dbReference type="CDD" id="cd07035">
    <property type="entry name" value="TPP_PYR_POX_like"/>
    <property type="match status" value="1"/>
</dbReference>
<comment type="pathway">
    <text evidence="1 14">Amino-acid biosynthesis; L-isoleucine biosynthesis; L-isoleucine from 2-oxobutanoate: step 1/4.</text>
</comment>
<dbReference type="EMBL" id="JACPUR010000037">
    <property type="protein sequence ID" value="MBI3128989.1"/>
    <property type="molecule type" value="Genomic_DNA"/>
</dbReference>
<dbReference type="InterPro" id="IPR012846">
    <property type="entry name" value="Acetolactate_synth_lsu"/>
</dbReference>
<dbReference type="SUPFAM" id="SSF52467">
    <property type="entry name" value="DHS-like NAD/FAD-binding domain"/>
    <property type="match status" value="1"/>
</dbReference>
<evidence type="ECO:0000256" key="5">
    <source>
        <dbReference type="ARBA" id="ARBA00022605"/>
    </source>
</evidence>
<evidence type="ECO:0000256" key="13">
    <source>
        <dbReference type="ARBA" id="ARBA00048670"/>
    </source>
</evidence>
<dbReference type="PROSITE" id="PS00187">
    <property type="entry name" value="TPP_ENZYMES"/>
    <property type="match status" value="1"/>
</dbReference>
<dbReference type="FunFam" id="3.40.50.970:FF:000016">
    <property type="entry name" value="Acetolactate synthase"/>
    <property type="match status" value="1"/>
</dbReference>
<dbReference type="InterPro" id="IPR000399">
    <property type="entry name" value="TPP-bd_CS"/>
</dbReference>
<evidence type="ECO:0000256" key="10">
    <source>
        <dbReference type="ARBA" id="ARBA00022842"/>
    </source>
</evidence>
<keyword evidence="9" id="KW-0274">FAD</keyword>
<dbReference type="SUPFAM" id="SSF52518">
    <property type="entry name" value="Thiamin diphosphate-binding fold (THDP-binding)"/>
    <property type="match status" value="2"/>
</dbReference>
<dbReference type="GO" id="GO:0009099">
    <property type="term" value="P:L-valine biosynthetic process"/>
    <property type="evidence" value="ECO:0007669"/>
    <property type="project" value="TreeGrafter"/>
</dbReference>
<dbReference type="NCBIfam" id="TIGR00118">
    <property type="entry name" value="acolac_lg"/>
    <property type="match status" value="1"/>
</dbReference>
<reference evidence="18" key="1">
    <citation type="submission" date="2020-07" db="EMBL/GenBank/DDBJ databases">
        <title>Huge and variable diversity of episymbiotic CPR bacteria and DPANN archaea in groundwater ecosystems.</title>
        <authorList>
            <person name="He C.Y."/>
            <person name="Keren R."/>
            <person name="Whittaker M."/>
            <person name="Farag I.F."/>
            <person name="Doudna J."/>
            <person name="Cate J.H.D."/>
            <person name="Banfield J.F."/>
        </authorList>
    </citation>
    <scope>NUCLEOTIDE SEQUENCE</scope>
    <source>
        <strain evidence="18">NC_groundwater_763_Ag_S-0.2um_68_21</strain>
    </source>
</reference>
<dbReference type="GO" id="GO:0005948">
    <property type="term" value="C:acetolactate synthase complex"/>
    <property type="evidence" value="ECO:0007669"/>
    <property type="project" value="TreeGrafter"/>
</dbReference>
<keyword evidence="11 14" id="KW-0786">Thiamine pyrophosphate</keyword>
<evidence type="ECO:0000259" key="16">
    <source>
        <dbReference type="Pfam" id="PF02775"/>
    </source>
</evidence>
<dbReference type="GO" id="GO:0030976">
    <property type="term" value="F:thiamine pyrophosphate binding"/>
    <property type="evidence" value="ECO:0007669"/>
    <property type="project" value="UniProtKB-UniRule"/>
</dbReference>
<proteinExistence type="inferred from homology"/>
<dbReference type="InterPro" id="IPR012000">
    <property type="entry name" value="Thiamin_PyroP_enz_cen_dom"/>
</dbReference>
<dbReference type="GO" id="GO:0003984">
    <property type="term" value="F:acetolactate synthase activity"/>
    <property type="evidence" value="ECO:0007669"/>
    <property type="project" value="UniProtKB-EC"/>
</dbReference>
<evidence type="ECO:0000259" key="17">
    <source>
        <dbReference type="Pfam" id="PF02776"/>
    </source>
</evidence>
<dbReference type="Gene3D" id="3.40.50.1220">
    <property type="entry name" value="TPP-binding domain"/>
    <property type="match status" value="1"/>
</dbReference>
<evidence type="ECO:0000256" key="4">
    <source>
        <dbReference type="ARBA" id="ARBA00013145"/>
    </source>
</evidence>
<evidence type="ECO:0000259" key="15">
    <source>
        <dbReference type="Pfam" id="PF00205"/>
    </source>
</evidence>
<dbReference type="EC" id="2.2.1.6" evidence="4 14"/>
<protein>
    <recommendedName>
        <fullName evidence="4 14">Acetolactate synthase</fullName>
        <ecNumber evidence="4 14">2.2.1.6</ecNumber>
    </recommendedName>
</protein>
<dbReference type="InterPro" id="IPR029035">
    <property type="entry name" value="DHS-like_NAD/FAD-binding_dom"/>
</dbReference>
<comment type="similarity">
    <text evidence="3 14">Belongs to the TPP enzyme family.</text>
</comment>
<feature type="domain" description="Thiamine pyrophosphate enzyme central" evidence="15">
    <location>
        <begin position="214"/>
        <end position="349"/>
    </location>
</feature>
<keyword evidence="7 14" id="KW-0808">Transferase</keyword>
<dbReference type="FunFam" id="3.40.50.970:FF:000007">
    <property type="entry name" value="Acetolactate synthase"/>
    <property type="match status" value="1"/>
</dbReference>
<dbReference type="GO" id="GO:0050660">
    <property type="term" value="F:flavin adenine dinucleotide binding"/>
    <property type="evidence" value="ECO:0007669"/>
    <property type="project" value="InterPro"/>
</dbReference>
<dbReference type="GO" id="GO:0000287">
    <property type="term" value="F:magnesium ion binding"/>
    <property type="evidence" value="ECO:0007669"/>
    <property type="project" value="UniProtKB-UniRule"/>
</dbReference>
<keyword evidence="12 14" id="KW-0100">Branched-chain amino acid biosynthesis</keyword>
<dbReference type="PANTHER" id="PTHR18968">
    <property type="entry name" value="THIAMINE PYROPHOSPHATE ENZYMES"/>
    <property type="match status" value="1"/>
</dbReference>
<evidence type="ECO:0000313" key="19">
    <source>
        <dbReference type="Proteomes" id="UP000782312"/>
    </source>
</evidence>
<dbReference type="InterPro" id="IPR012001">
    <property type="entry name" value="Thiamin_PyroP_enz_TPP-bd_dom"/>
</dbReference>
<dbReference type="InterPro" id="IPR029061">
    <property type="entry name" value="THDP-binding"/>
</dbReference>
<accession>A0A932I4E0</accession>
<sequence length="594" mass="64556">MPWRGGKALSTKAKQPIPIKSSRISGAEIIYRSLEREGVKYVFGHPGAVLLTLLDLFLKKHDVRHILTRHEQCAAHMAEGYARASGGVGVCLVTSGPGATNLITGITDAYMDSIPIVCLTGQVSTAMVGNDAFQEADIVGMTRTVTKHSYLVRRTADLPRALQEAFYIARTGRPGPVLVDIPKDVLLGEAAFDLPEEPDIRGYKPTTRGHPRQIEKVAAAIAEAKQPILYVGGGAIHAEAHVEILKLAETADIPVTYTLLGAGSFPSAHPLSLGMLGMHGTAYANFAVCECDLLIAVGARFDDRVTGKLSEFASRAKIIHIDIDPTAIGKNKHADIPVVGDARLVLHELNKLLKAQERPLWRKRVDKLKEDYPLVFDEQRSPIKPQDAILTLSQEVGDRAIITTEVGQHQMWAAQFYNFTFPRQFISSGGLGTMGFGFPAAIGAALARPDKLAIDIAGDGSFQMVMQELATAMQYGIPAKVFLLNNASLGMVRQWQDLFMDRRFSEVGLEVSPDYVKLAEAFGASGLRITDREELRPAIRKMIETPGPFILDVVVDPDELVFPMVPAGAALKDMIVRDGRKPSLSGKLSALPDN</sequence>
<comment type="caution">
    <text evidence="18">The sequence shown here is derived from an EMBL/GenBank/DDBJ whole genome shotgun (WGS) entry which is preliminary data.</text>
</comment>
<feature type="domain" description="Thiamine pyrophosphate enzyme TPP-binding" evidence="16">
    <location>
        <begin position="406"/>
        <end position="553"/>
    </location>
</feature>
<keyword evidence="10 14" id="KW-0460">Magnesium</keyword>
<dbReference type="Pfam" id="PF00205">
    <property type="entry name" value="TPP_enzyme_M"/>
    <property type="match status" value="1"/>
</dbReference>
<comment type="cofactor">
    <cofactor evidence="14">
        <name>thiamine diphosphate</name>
        <dbReference type="ChEBI" id="CHEBI:58937"/>
    </cofactor>
    <text evidence="14">Binds 1 thiamine pyrophosphate per subunit.</text>
</comment>
<evidence type="ECO:0000256" key="6">
    <source>
        <dbReference type="ARBA" id="ARBA00022630"/>
    </source>
</evidence>
<organism evidence="18 19">
    <name type="scientific">Tectimicrobiota bacterium</name>
    <dbReference type="NCBI Taxonomy" id="2528274"/>
    <lineage>
        <taxon>Bacteria</taxon>
        <taxon>Pseudomonadati</taxon>
        <taxon>Nitrospinota/Tectimicrobiota group</taxon>
        <taxon>Candidatus Tectimicrobiota</taxon>
    </lineage>
</organism>
<gene>
    <name evidence="18" type="primary">ilvB</name>
    <name evidence="18" type="ORF">HYZ11_15390</name>
</gene>
<evidence type="ECO:0000256" key="9">
    <source>
        <dbReference type="ARBA" id="ARBA00022827"/>
    </source>
</evidence>